<keyword evidence="1" id="KW-0812">Transmembrane</keyword>
<name>A0ABP6YSH3_9ACTN</name>
<sequence>MTTEADPAIGRVLRHWPVLAGLGAAALVVLGMATGAEVAKALAASAVVYLGAAALGSRSATWPVFFVTLAVIVAADLIDEDFEATWAVLGLGVLLGGYGLVRSLRAGTRPDFAGLPLQSLALLGFGAAATVALFVDVTAGSYLVALGLLGHAAWDVYHYRADRVVSRSLAEFCFVLDTAVAVAIIVLTIRS</sequence>
<feature type="transmembrane region" description="Helical" evidence="1">
    <location>
        <begin position="84"/>
        <end position="101"/>
    </location>
</feature>
<evidence type="ECO:0000256" key="1">
    <source>
        <dbReference type="SAM" id="Phobius"/>
    </source>
</evidence>
<keyword evidence="1" id="KW-1133">Transmembrane helix</keyword>
<feature type="transmembrane region" description="Helical" evidence="1">
    <location>
        <begin position="12"/>
        <end position="32"/>
    </location>
</feature>
<dbReference type="Proteomes" id="UP001500630">
    <property type="component" value="Unassembled WGS sequence"/>
</dbReference>
<organism evidence="2 3">
    <name type="scientific">Nonomuraea rosea</name>
    <dbReference type="NCBI Taxonomy" id="638574"/>
    <lineage>
        <taxon>Bacteria</taxon>
        <taxon>Bacillati</taxon>
        <taxon>Actinomycetota</taxon>
        <taxon>Actinomycetes</taxon>
        <taxon>Streptosporangiales</taxon>
        <taxon>Streptosporangiaceae</taxon>
        <taxon>Nonomuraea</taxon>
    </lineage>
</organism>
<evidence type="ECO:0000313" key="2">
    <source>
        <dbReference type="EMBL" id="GAA3588588.1"/>
    </source>
</evidence>
<accession>A0ABP6YSH3</accession>
<comment type="caution">
    <text evidence="2">The sequence shown here is derived from an EMBL/GenBank/DDBJ whole genome shotgun (WGS) entry which is preliminary data.</text>
</comment>
<reference evidence="3" key="1">
    <citation type="journal article" date="2019" name="Int. J. Syst. Evol. Microbiol.">
        <title>The Global Catalogue of Microorganisms (GCM) 10K type strain sequencing project: providing services to taxonomists for standard genome sequencing and annotation.</title>
        <authorList>
            <consortium name="The Broad Institute Genomics Platform"/>
            <consortium name="The Broad Institute Genome Sequencing Center for Infectious Disease"/>
            <person name="Wu L."/>
            <person name="Ma J."/>
        </authorList>
    </citation>
    <scope>NUCLEOTIDE SEQUENCE [LARGE SCALE GENOMIC DNA]</scope>
    <source>
        <strain evidence="3">JCM 17326</strain>
    </source>
</reference>
<feature type="transmembrane region" description="Helical" evidence="1">
    <location>
        <begin position="169"/>
        <end position="189"/>
    </location>
</feature>
<dbReference type="RefSeq" id="WP_345570858.1">
    <property type="nucleotide sequence ID" value="NZ_BAABDQ010000024.1"/>
</dbReference>
<keyword evidence="1" id="KW-0472">Membrane</keyword>
<gene>
    <name evidence="2" type="ORF">GCM10022419_083680</name>
</gene>
<proteinExistence type="predicted"/>
<evidence type="ECO:0000313" key="3">
    <source>
        <dbReference type="Proteomes" id="UP001500630"/>
    </source>
</evidence>
<protein>
    <recommendedName>
        <fullName evidence="4">Lysoplasmalogenase</fullName>
    </recommendedName>
</protein>
<keyword evidence="3" id="KW-1185">Reference proteome</keyword>
<dbReference type="EMBL" id="BAABDQ010000024">
    <property type="protein sequence ID" value="GAA3588588.1"/>
    <property type="molecule type" value="Genomic_DNA"/>
</dbReference>
<evidence type="ECO:0008006" key="4">
    <source>
        <dbReference type="Google" id="ProtNLM"/>
    </source>
</evidence>